<evidence type="ECO:0008006" key="3">
    <source>
        <dbReference type="Google" id="ProtNLM"/>
    </source>
</evidence>
<reference evidence="1 2" key="1">
    <citation type="submission" date="2019-03" db="EMBL/GenBank/DDBJ databases">
        <title>Genomic Encyclopedia of Type Strains, Phase IV (KMG-IV): sequencing the most valuable type-strain genomes for metagenomic binning, comparative biology and taxonomic classification.</title>
        <authorList>
            <person name="Goeker M."/>
        </authorList>
    </citation>
    <scope>NUCLEOTIDE SEQUENCE [LARGE SCALE GENOMIC DNA]</scope>
    <source>
        <strain evidence="1 2">DSM 25287</strain>
    </source>
</reference>
<protein>
    <recommendedName>
        <fullName evidence="3">DNA-binding protein</fullName>
    </recommendedName>
</protein>
<name>A0A4R2LDQ3_9GAMM</name>
<comment type="caution">
    <text evidence="1">The sequence shown here is derived from an EMBL/GenBank/DDBJ whole genome shotgun (WGS) entry which is preliminary data.</text>
</comment>
<dbReference type="Proteomes" id="UP000295765">
    <property type="component" value="Unassembled WGS sequence"/>
</dbReference>
<accession>A0A4R2LDQ3</accession>
<evidence type="ECO:0000313" key="1">
    <source>
        <dbReference type="EMBL" id="TCO82659.1"/>
    </source>
</evidence>
<organism evidence="1 2">
    <name type="scientific">Plasticicumulans lactativorans</name>
    <dbReference type="NCBI Taxonomy" id="1133106"/>
    <lineage>
        <taxon>Bacteria</taxon>
        <taxon>Pseudomonadati</taxon>
        <taxon>Pseudomonadota</taxon>
        <taxon>Gammaproteobacteria</taxon>
        <taxon>Candidatus Competibacteraceae</taxon>
        <taxon>Plasticicumulans</taxon>
    </lineage>
</organism>
<proteinExistence type="predicted"/>
<dbReference type="EMBL" id="SLWY01000004">
    <property type="protein sequence ID" value="TCO82659.1"/>
    <property type="molecule type" value="Genomic_DNA"/>
</dbReference>
<dbReference type="RefSeq" id="WP_132539124.1">
    <property type="nucleotide sequence ID" value="NZ_SLWY01000004.1"/>
</dbReference>
<keyword evidence="2" id="KW-1185">Reference proteome</keyword>
<dbReference type="OrthoDB" id="5767600at2"/>
<sequence length="149" mass="16275">MSLQNLQAIGRLQPHTPDAAGIAKLLQAARRNLADAHIAQVSADNRFDAAYKCIMQCAMLGLWANGYRTSTSQPGHHQTAIQSLGLTMSVAQRDIIVLDALRRQRNVSDYEGDPVSTATLDACIDQAARLLAHAEQWLQAHRPDLLTPP</sequence>
<evidence type="ECO:0000313" key="2">
    <source>
        <dbReference type="Proteomes" id="UP000295765"/>
    </source>
</evidence>
<dbReference type="AlphaFoldDB" id="A0A4R2LDQ3"/>
<gene>
    <name evidence="1" type="ORF">EV699_10451</name>
</gene>
<dbReference type="Gene3D" id="1.20.120.330">
    <property type="entry name" value="Nucleotidyltransferases domain 2"/>
    <property type="match status" value="1"/>
</dbReference>